<sequence>MPGGRNGPETRQQIIDRFSELVADHGFEEASVSMLASSLGISKGTVVHHFPSKNLILCEAHLQYMDRRVREMYRILEHVQVPEHQLAAMMYCIIRAHRDDRPGTISFLREQSRFPFGGDVANLRTLRNEFTSIMTGILRRGQLSGAFAFEQVTLTAMQIFGQCNYVWTWFRLDEAATVEEVSAEFAANILRGVRATGKADDPEFSPKKLREFFVSLTPHLAPHHPPAGSRRTA</sequence>
<dbReference type="Proteomes" id="UP000319769">
    <property type="component" value="Unassembled WGS sequence"/>
</dbReference>
<dbReference type="PROSITE" id="PS50977">
    <property type="entry name" value="HTH_TETR_2"/>
    <property type="match status" value="1"/>
</dbReference>
<comment type="caution">
    <text evidence="6">The sequence shown here is derived from an EMBL/GenBank/DDBJ whole genome shotgun (WGS) entry which is preliminary data.</text>
</comment>
<keyword evidence="7" id="KW-1185">Reference proteome</keyword>
<dbReference type="InterPro" id="IPR036271">
    <property type="entry name" value="Tet_transcr_reg_TetR-rel_C_sf"/>
</dbReference>
<dbReference type="OrthoDB" id="1669699at2"/>
<dbReference type="Pfam" id="PF00440">
    <property type="entry name" value="TetR_N"/>
    <property type="match status" value="1"/>
</dbReference>
<dbReference type="AlphaFoldDB" id="A0A5N0VFM1"/>
<evidence type="ECO:0000259" key="5">
    <source>
        <dbReference type="PROSITE" id="PS50977"/>
    </source>
</evidence>
<dbReference type="Gene3D" id="1.10.10.60">
    <property type="entry name" value="Homeodomain-like"/>
    <property type="match status" value="1"/>
</dbReference>
<dbReference type="RefSeq" id="WP_144747048.1">
    <property type="nucleotide sequence ID" value="NZ_VMNW02000007.1"/>
</dbReference>
<evidence type="ECO:0000256" key="3">
    <source>
        <dbReference type="ARBA" id="ARBA00023163"/>
    </source>
</evidence>
<reference evidence="6" key="1">
    <citation type="submission" date="2019-09" db="EMBL/GenBank/DDBJ databases">
        <authorList>
            <person name="Teo W.F.A."/>
            <person name="Duangmal K."/>
        </authorList>
    </citation>
    <scope>NUCLEOTIDE SEQUENCE [LARGE SCALE GENOMIC DNA]</scope>
    <source>
        <strain evidence="6">K81G1</strain>
    </source>
</reference>
<keyword evidence="2 4" id="KW-0238">DNA-binding</keyword>
<keyword evidence="1" id="KW-0805">Transcription regulation</keyword>
<evidence type="ECO:0000256" key="2">
    <source>
        <dbReference type="ARBA" id="ARBA00023125"/>
    </source>
</evidence>
<evidence type="ECO:0000256" key="4">
    <source>
        <dbReference type="PROSITE-ProRule" id="PRU00335"/>
    </source>
</evidence>
<name>A0A5N0VFM1_9PSEU</name>
<feature type="domain" description="HTH tetR-type" evidence="5">
    <location>
        <begin position="8"/>
        <end position="68"/>
    </location>
</feature>
<dbReference type="Pfam" id="PF17932">
    <property type="entry name" value="TetR_C_24"/>
    <property type="match status" value="1"/>
</dbReference>
<dbReference type="InterPro" id="IPR009057">
    <property type="entry name" value="Homeodomain-like_sf"/>
</dbReference>
<evidence type="ECO:0000313" key="6">
    <source>
        <dbReference type="EMBL" id="KAA9164398.1"/>
    </source>
</evidence>
<protein>
    <submittedName>
        <fullName evidence="6">TetR/AcrR family transcriptional regulator</fullName>
    </submittedName>
</protein>
<dbReference type="PANTHER" id="PTHR30055">
    <property type="entry name" value="HTH-TYPE TRANSCRIPTIONAL REGULATOR RUTR"/>
    <property type="match status" value="1"/>
</dbReference>
<dbReference type="PANTHER" id="PTHR30055:SF234">
    <property type="entry name" value="HTH-TYPE TRANSCRIPTIONAL REGULATOR BETI"/>
    <property type="match status" value="1"/>
</dbReference>
<dbReference type="InterPro" id="IPR050109">
    <property type="entry name" value="HTH-type_TetR-like_transc_reg"/>
</dbReference>
<dbReference type="InterPro" id="IPR041490">
    <property type="entry name" value="KstR2_TetR_C"/>
</dbReference>
<dbReference type="SUPFAM" id="SSF46689">
    <property type="entry name" value="Homeodomain-like"/>
    <property type="match status" value="1"/>
</dbReference>
<dbReference type="PRINTS" id="PR00455">
    <property type="entry name" value="HTHTETR"/>
</dbReference>
<feature type="DNA-binding region" description="H-T-H motif" evidence="4">
    <location>
        <begin position="31"/>
        <end position="50"/>
    </location>
</feature>
<accession>A0A5N0VFM1</accession>
<dbReference type="EMBL" id="VMNW02000007">
    <property type="protein sequence ID" value="KAA9164398.1"/>
    <property type="molecule type" value="Genomic_DNA"/>
</dbReference>
<dbReference type="Gene3D" id="1.10.357.10">
    <property type="entry name" value="Tetracycline Repressor, domain 2"/>
    <property type="match status" value="1"/>
</dbReference>
<dbReference type="GO" id="GO:0003700">
    <property type="term" value="F:DNA-binding transcription factor activity"/>
    <property type="evidence" value="ECO:0007669"/>
    <property type="project" value="TreeGrafter"/>
</dbReference>
<proteinExistence type="predicted"/>
<organism evidence="6 7">
    <name type="scientific">Amycolatopsis acidicola</name>
    <dbReference type="NCBI Taxonomy" id="2596893"/>
    <lineage>
        <taxon>Bacteria</taxon>
        <taxon>Bacillati</taxon>
        <taxon>Actinomycetota</taxon>
        <taxon>Actinomycetes</taxon>
        <taxon>Pseudonocardiales</taxon>
        <taxon>Pseudonocardiaceae</taxon>
        <taxon>Amycolatopsis</taxon>
    </lineage>
</organism>
<gene>
    <name evidence="6" type="ORF">FPZ12_007330</name>
</gene>
<keyword evidence="3" id="KW-0804">Transcription</keyword>
<dbReference type="InterPro" id="IPR001647">
    <property type="entry name" value="HTH_TetR"/>
</dbReference>
<dbReference type="GO" id="GO:0000976">
    <property type="term" value="F:transcription cis-regulatory region binding"/>
    <property type="evidence" value="ECO:0007669"/>
    <property type="project" value="TreeGrafter"/>
</dbReference>
<evidence type="ECO:0000313" key="7">
    <source>
        <dbReference type="Proteomes" id="UP000319769"/>
    </source>
</evidence>
<evidence type="ECO:0000256" key="1">
    <source>
        <dbReference type="ARBA" id="ARBA00023015"/>
    </source>
</evidence>
<dbReference type="SUPFAM" id="SSF48498">
    <property type="entry name" value="Tetracyclin repressor-like, C-terminal domain"/>
    <property type="match status" value="1"/>
</dbReference>